<dbReference type="WormBase" id="ZC317.4">
    <property type="protein sequence ID" value="CE33257"/>
    <property type="gene ID" value="WBGene00005224"/>
    <property type="gene designation" value="srg-67"/>
</dbReference>
<keyword evidence="5 6" id="KW-0472">Membrane</keyword>
<proteinExistence type="inferred from homology"/>
<dbReference type="PANTHER" id="PTHR31114:SF3">
    <property type="entry name" value="SERPENTINE RECEPTOR CLASS GAMMA-RELATED"/>
    <property type="match status" value="1"/>
</dbReference>
<keyword evidence="7" id="KW-0675">Receptor</keyword>
<dbReference type="RefSeq" id="NP_504443.2">
    <property type="nucleotide sequence ID" value="NM_072042.2"/>
</dbReference>
<evidence type="ECO:0000256" key="2">
    <source>
        <dbReference type="ARBA" id="ARBA00005692"/>
    </source>
</evidence>
<dbReference type="GO" id="GO:0016020">
    <property type="term" value="C:membrane"/>
    <property type="evidence" value="ECO:0007669"/>
    <property type="project" value="UniProtKB-SubCell"/>
</dbReference>
<evidence type="ECO:0000256" key="6">
    <source>
        <dbReference type="RuleBase" id="RU280813"/>
    </source>
</evidence>
<feature type="transmembrane region" description="Helical" evidence="6">
    <location>
        <begin position="140"/>
        <end position="162"/>
    </location>
</feature>
<sequence length="317" mass="36247">MSLNITVSMEEVNLDLRMKILTVVELGYGIPSFICMVAFLVMMGSSKVFKSSFYRLVQLDLLTNILLYLNTWIALRLESQPSCIFLLKSIEELLPGFLTWCKYLTWWFLHIQFLSACSLSAHRISSFWWPTIYEMFWSQYYVACGLAFVIYSFMPTLIWHEFAVEVSIENGILMKTLRPTTIMFALNVTAGFSTAYFIIISVLGITTAYIVYKMEKSLSAIYSKVAKKLTKIAFTYSAVYLGILFWTVATALNFYIGVIPDLIMEINNTIMVFCSGLMTLSLPYVLLFFDTNVKKQFFPKSATTDITLISSPSVPYN</sequence>
<gene>
    <name evidence="7 9" type="primary">srg-67</name>
    <name evidence="7" type="ORF">CELE_ZC317.4</name>
    <name evidence="9" type="ORF">ZC317.4</name>
</gene>
<evidence type="ECO:0000256" key="3">
    <source>
        <dbReference type="ARBA" id="ARBA00022692"/>
    </source>
</evidence>
<dbReference type="PhylomeDB" id="Q23076"/>
<dbReference type="GeneID" id="191140"/>
<dbReference type="KEGG" id="cel:CELE_ZC317.4"/>
<name>Q23076_CAEEL</name>
<keyword evidence="3 6" id="KW-0812">Transmembrane</keyword>
<evidence type="ECO:0000256" key="5">
    <source>
        <dbReference type="ARBA" id="ARBA00023136"/>
    </source>
</evidence>
<keyword evidence="8" id="KW-1185">Reference proteome</keyword>
<dbReference type="EMBL" id="BX284605">
    <property type="protein sequence ID" value="CCD69052.1"/>
    <property type="molecule type" value="Genomic_DNA"/>
</dbReference>
<dbReference type="FunCoup" id="Q23076">
    <property type="interactions" value="14"/>
</dbReference>
<dbReference type="InterPro" id="IPR052880">
    <property type="entry name" value="NRL-Serpentine_Class_Gamma"/>
</dbReference>
<organism evidence="7 8">
    <name type="scientific">Caenorhabditis elegans</name>
    <dbReference type="NCBI Taxonomy" id="6239"/>
    <lineage>
        <taxon>Eukaryota</taxon>
        <taxon>Metazoa</taxon>
        <taxon>Ecdysozoa</taxon>
        <taxon>Nematoda</taxon>
        <taxon>Chromadorea</taxon>
        <taxon>Rhabditida</taxon>
        <taxon>Rhabditina</taxon>
        <taxon>Rhabditomorpha</taxon>
        <taxon>Rhabditoidea</taxon>
        <taxon>Rhabditidae</taxon>
        <taxon>Peloderinae</taxon>
        <taxon>Caenorhabditis</taxon>
    </lineage>
</organism>
<evidence type="ECO:0000256" key="1">
    <source>
        <dbReference type="ARBA" id="ARBA00004141"/>
    </source>
</evidence>
<dbReference type="GO" id="GO:0007606">
    <property type="term" value="P:sensory perception of chemical stimulus"/>
    <property type="evidence" value="ECO:0007669"/>
    <property type="project" value="UniProtKB-UniRule"/>
</dbReference>
<dbReference type="STRING" id="6239.ZC317.4.1"/>
<dbReference type="PANTHER" id="PTHR31114">
    <property type="entry name" value="SERPENTINE RECEPTOR CLASS GAMMA"/>
    <property type="match status" value="1"/>
</dbReference>
<evidence type="ECO:0000313" key="8">
    <source>
        <dbReference type="Proteomes" id="UP000001940"/>
    </source>
</evidence>
<dbReference type="AGR" id="WB:WBGene00005224"/>
<feature type="transmembrane region" description="Helical" evidence="6">
    <location>
        <begin position="233"/>
        <end position="258"/>
    </location>
</feature>
<dbReference type="PIR" id="T29744">
    <property type="entry name" value="T29744"/>
</dbReference>
<protein>
    <recommendedName>
        <fullName evidence="6">Serpentine receptor class gamma</fullName>
    </recommendedName>
</protein>
<keyword evidence="4 6" id="KW-1133">Transmembrane helix</keyword>
<dbReference type="Proteomes" id="UP000001940">
    <property type="component" value="Chromosome V"/>
</dbReference>
<evidence type="ECO:0000313" key="9">
    <source>
        <dbReference type="WormBase" id="ZC317.4"/>
    </source>
</evidence>
<dbReference type="AlphaFoldDB" id="Q23076"/>
<comment type="caution">
    <text evidence="6">Lacks conserved residue(s) required for the propagation of feature annotation.</text>
</comment>
<dbReference type="GO" id="GO:0004888">
    <property type="term" value="F:transmembrane signaling receptor activity"/>
    <property type="evidence" value="ECO:0007669"/>
    <property type="project" value="InterPro"/>
</dbReference>
<reference evidence="7 8" key="1">
    <citation type="journal article" date="1998" name="Science">
        <title>Genome sequence of the nematode C. elegans: a platform for investigating biology.</title>
        <authorList>
            <consortium name="The C. elegans sequencing consortium"/>
            <person name="Sulson J.E."/>
            <person name="Waterston R."/>
        </authorList>
    </citation>
    <scope>NUCLEOTIDE SEQUENCE [LARGE SCALE GENOMIC DNA]</scope>
    <source>
        <strain evidence="7 8">Bristol N2</strain>
    </source>
</reference>
<dbReference type="UCSC" id="ZC317.4">
    <property type="organism name" value="c. elegans"/>
</dbReference>
<dbReference type="eggNOG" id="ENOG502RVN2">
    <property type="taxonomic scope" value="Eukaryota"/>
</dbReference>
<dbReference type="PaxDb" id="6239-ZC317.4"/>
<dbReference type="InterPro" id="IPR000609">
    <property type="entry name" value="7TM_GPCR_serpentine_rcpt_Srg"/>
</dbReference>
<feature type="transmembrane region" description="Helical" evidence="6">
    <location>
        <begin position="20"/>
        <end position="41"/>
    </location>
</feature>
<feature type="transmembrane region" description="Helical" evidence="6">
    <location>
        <begin position="97"/>
        <end position="119"/>
    </location>
</feature>
<dbReference type="InParanoid" id="Q23076"/>
<comment type="similarity">
    <text evidence="2 6">Belongs to the nematode receptor-like protein srg family.</text>
</comment>
<dbReference type="Pfam" id="PF02118">
    <property type="entry name" value="Srg"/>
    <property type="match status" value="1"/>
</dbReference>
<feature type="transmembrane region" description="Helical" evidence="6">
    <location>
        <begin position="270"/>
        <end position="289"/>
    </location>
</feature>
<dbReference type="OrthoDB" id="5847711at2759"/>
<feature type="transmembrane region" description="Helical" evidence="6">
    <location>
        <begin position="182"/>
        <end position="212"/>
    </location>
</feature>
<accession>Q23076</accession>
<evidence type="ECO:0000256" key="4">
    <source>
        <dbReference type="ARBA" id="ARBA00022989"/>
    </source>
</evidence>
<dbReference type="HOGENOM" id="CLU_076972_0_0_1"/>
<dbReference type="CTD" id="191140"/>
<evidence type="ECO:0000313" key="7">
    <source>
        <dbReference type="EMBL" id="CCD69052.1"/>
    </source>
</evidence>
<comment type="subcellular location">
    <subcellularLocation>
        <location evidence="1">Membrane</location>
        <topology evidence="1">Multi-pass membrane protein</topology>
    </subcellularLocation>
</comment>